<dbReference type="Proteomes" id="UP001304769">
    <property type="component" value="Unassembled WGS sequence"/>
</dbReference>
<dbReference type="RefSeq" id="WP_323281298.1">
    <property type="nucleotide sequence ID" value="NZ_JAYGGQ010000032.1"/>
</dbReference>
<dbReference type="EMBL" id="JAYGGQ010000032">
    <property type="protein sequence ID" value="MEA5457387.1"/>
    <property type="molecule type" value="Genomic_DNA"/>
</dbReference>
<organism evidence="1 2">
    <name type="scientific">Sinomonas terricola</name>
    <dbReference type="NCBI Taxonomy" id="3110330"/>
    <lineage>
        <taxon>Bacteria</taxon>
        <taxon>Bacillati</taxon>
        <taxon>Actinomycetota</taxon>
        <taxon>Actinomycetes</taxon>
        <taxon>Micrococcales</taxon>
        <taxon>Micrococcaceae</taxon>
        <taxon>Sinomonas</taxon>
    </lineage>
</organism>
<evidence type="ECO:0000313" key="1">
    <source>
        <dbReference type="EMBL" id="MEA5457387.1"/>
    </source>
</evidence>
<proteinExistence type="predicted"/>
<dbReference type="Gene3D" id="2.60.120.260">
    <property type="entry name" value="Galactose-binding domain-like"/>
    <property type="match status" value="1"/>
</dbReference>
<dbReference type="Pfam" id="PF16126">
    <property type="entry name" value="DUF4838"/>
    <property type="match status" value="1"/>
</dbReference>
<protein>
    <submittedName>
        <fullName evidence="1">DUF4838 domain-containing protein</fullName>
    </submittedName>
</protein>
<gene>
    <name evidence="1" type="ORF">SPF06_21945</name>
</gene>
<sequence>QLDQEGFVIHVWPDAVNIVGATSAGTTFGVTEFLERFVGAVWLMPTDLGEDIPTVKDLEVPRLALKTQPDFLSREFSPLFQWKGTAQNAQYEWARRMGMVTARVDFHHNMYSIISPSVFGTTNPEFFPLRGGVPYIPPATLQTGWQPRYHAPGIADAAAQQILAKLTPDSTTFSLGVNDSSGYSQDEVNPAVLNSFGFPSASEPYYAFVNAVAQRVTAVYPNLKFGVLAYANVADPPSFALHPSVVPFLTRDRASWADPATAQRDKDWTAAWAAVATELGWYDYPYGSPYCLPRVPLGALGQAISYAHSENVKHLYAELYPNWGEGPKPWIYAKLLWDSGAKVADLETEWCRRAVGLAAAGDLKKYFDLWEGFWTTRITSTDWYGVSRIYQQFNDGSYLQATTPQDLSTSRALLESVKSNADPGKPAARADMLLKAFGYYEDSALSYPKPPQAIATSTDAIAVLDQAIAEVDDRLTRATRRLQTVDQFKTDPLLYQPSDPRSWTLVWSGWNFYPLWSLADYINQNEPQTGPTRNHLAQLLAGTTTANQASFLKNLQTAVNGGIVHRGTNMSFEANTPAPWTGTTGTTLTTEVPPHDGTQSLKLYFGYNGLMAQTVNVTPGPFRFTAWFRGSTTQPPTGYNGYTVCQFYDANKKVLKQYRAPREALKYAIGSWRQSELTEMVPTGAVTAALWIVVETDGIVYVDDAQFQQIVPAN</sequence>
<feature type="non-terminal residue" evidence="1">
    <location>
        <position position="1"/>
    </location>
</feature>
<reference evidence="1 2" key="1">
    <citation type="submission" date="2023-12" db="EMBL/GenBank/DDBJ databases">
        <title>Sinomonas terricola sp. nov, isolated from litchi orchard soil in Guangdong, PR China.</title>
        <authorList>
            <person name="Jiaxin W."/>
            <person name="Yang Z."/>
            <person name="Honghui Z."/>
        </authorList>
    </citation>
    <scope>NUCLEOTIDE SEQUENCE [LARGE SCALE GENOMIC DNA]</scope>
    <source>
        <strain evidence="1 2">JGH33</strain>
    </source>
</reference>
<accession>A0ABU5TCH0</accession>
<evidence type="ECO:0000313" key="2">
    <source>
        <dbReference type="Proteomes" id="UP001304769"/>
    </source>
</evidence>
<name>A0ABU5TCH0_9MICC</name>
<comment type="caution">
    <text evidence="1">The sequence shown here is derived from an EMBL/GenBank/DDBJ whole genome shotgun (WGS) entry which is preliminary data.</text>
</comment>
<dbReference type="InterPro" id="IPR032287">
    <property type="entry name" value="DUF4838"/>
</dbReference>
<keyword evidence="2" id="KW-1185">Reference proteome</keyword>